<proteinExistence type="predicted"/>
<protein>
    <submittedName>
        <fullName evidence="1">Uncharacterized protein</fullName>
    </submittedName>
</protein>
<gene>
    <name evidence="1" type="ORF">HNY73_004663</name>
</gene>
<reference evidence="1" key="2">
    <citation type="submission" date="2020-06" db="EMBL/GenBank/DDBJ databases">
        <authorList>
            <person name="Sheffer M."/>
        </authorList>
    </citation>
    <scope>NUCLEOTIDE SEQUENCE</scope>
</reference>
<dbReference type="Proteomes" id="UP000807504">
    <property type="component" value="Unassembled WGS sequence"/>
</dbReference>
<comment type="caution">
    <text evidence="1">The sequence shown here is derived from an EMBL/GenBank/DDBJ whole genome shotgun (WGS) entry which is preliminary data.</text>
</comment>
<name>A0A8T0FRA2_ARGBR</name>
<organism evidence="1 2">
    <name type="scientific">Argiope bruennichi</name>
    <name type="common">Wasp spider</name>
    <name type="synonym">Aranea bruennichi</name>
    <dbReference type="NCBI Taxonomy" id="94029"/>
    <lineage>
        <taxon>Eukaryota</taxon>
        <taxon>Metazoa</taxon>
        <taxon>Ecdysozoa</taxon>
        <taxon>Arthropoda</taxon>
        <taxon>Chelicerata</taxon>
        <taxon>Arachnida</taxon>
        <taxon>Araneae</taxon>
        <taxon>Araneomorphae</taxon>
        <taxon>Entelegynae</taxon>
        <taxon>Araneoidea</taxon>
        <taxon>Araneidae</taxon>
        <taxon>Argiope</taxon>
    </lineage>
</organism>
<keyword evidence="2" id="KW-1185">Reference proteome</keyword>
<sequence>MAASNHDSKIILPFIPSLSHIASAKVAIELHSMVDIEFLLALSRKVQSGNLTIFGKDMQEKYNEKYEKAKKVILHIPTNLRQRIFEIVQYIHDEVGMWKSDHSAILCLNQDYIYFTFYWRCDGTIDRTKTAQEIIGNEKINVKKRFVMACIYCLEYEVTYLWAKLELCVKLRIFEKPVNSFVFFWVRWLCYGGFYSWTQYVQNFLMPPLIFSSLGTPIRFSSFLSELRSENRRNFYKFLELCHPDDFRFCIYQATKEEQKEILKMHPVKVLLCYLDWPLQTEFLEVADKMWNYLQHYHFGLVLEFLMAVVYRTDFDYKELLVEFWSRSPDDFKVYARKAKILNKQIDLFFSGRKNKTMLDDENDRTSLKSLRGL</sequence>
<evidence type="ECO:0000313" key="2">
    <source>
        <dbReference type="Proteomes" id="UP000807504"/>
    </source>
</evidence>
<accession>A0A8T0FRA2</accession>
<evidence type="ECO:0000313" key="1">
    <source>
        <dbReference type="EMBL" id="KAF8793142.1"/>
    </source>
</evidence>
<dbReference type="EMBL" id="JABXBU010000003">
    <property type="protein sequence ID" value="KAF8793142.1"/>
    <property type="molecule type" value="Genomic_DNA"/>
</dbReference>
<dbReference type="AlphaFoldDB" id="A0A8T0FRA2"/>
<reference evidence="1" key="1">
    <citation type="journal article" date="2020" name="bioRxiv">
        <title>Chromosome-level reference genome of the European wasp spider Argiope bruennichi: a resource for studies on range expansion and evolutionary adaptation.</title>
        <authorList>
            <person name="Sheffer M.M."/>
            <person name="Hoppe A."/>
            <person name="Krehenwinkel H."/>
            <person name="Uhl G."/>
            <person name="Kuss A.W."/>
            <person name="Jensen L."/>
            <person name="Jensen C."/>
            <person name="Gillespie R.G."/>
            <person name="Hoff K.J."/>
            <person name="Prost S."/>
        </authorList>
    </citation>
    <scope>NUCLEOTIDE SEQUENCE</scope>
</reference>